<dbReference type="PANTHER" id="PTHR43628:SF1">
    <property type="entry name" value="CHITIN SYNTHASE REGULATORY FACTOR 2-RELATED"/>
    <property type="match status" value="1"/>
</dbReference>
<proteinExistence type="predicted"/>
<dbReference type="PANTHER" id="PTHR43628">
    <property type="entry name" value="ACTIVATOR OF C KINASE PROTEIN 1-RELATED"/>
    <property type="match status" value="1"/>
</dbReference>
<dbReference type="SUPFAM" id="SSF81901">
    <property type="entry name" value="HCP-like"/>
    <property type="match status" value="2"/>
</dbReference>
<dbReference type="SMART" id="SM00671">
    <property type="entry name" value="SEL1"/>
    <property type="match status" value="5"/>
</dbReference>
<accession>A0A512CDZ2</accession>
<dbReference type="Gene3D" id="1.25.40.10">
    <property type="entry name" value="Tetratricopeptide repeat domain"/>
    <property type="match status" value="2"/>
</dbReference>
<reference evidence="1 2" key="1">
    <citation type="submission" date="2019-07" db="EMBL/GenBank/DDBJ databases">
        <title>Whole genome shotgun sequence of Cyclobacterium qasimii NBRC 106168.</title>
        <authorList>
            <person name="Hosoyama A."/>
            <person name="Uohara A."/>
            <person name="Ohji S."/>
            <person name="Ichikawa N."/>
        </authorList>
    </citation>
    <scope>NUCLEOTIDE SEQUENCE [LARGE SCALE GENOMIC DNA]</scope>
    <source>
        <strain evidence="1 2">NBRC 106168</strain>
    </source>
</reference>
<name>A0A512CDZ2_9BACT</name>
<protein>
    <recommendedName>
        <fullName evidence="3">Sel1 repeat family protein</fullName>
    </recommendedName>
</protein>
<dbReference type="Pfam" id="PF08238">
    <property type="entry name" value="Sel1"/>
    <property type="match status" value="6"/>
</dbReference>
<comment type="caution">
    <text evidence="1">The sequence shown here is derived from an EMBL/GenBank/DDBJ whole genome shotgun (WGS) entry which is preliminary data.</text>
</comment>
<evidence type="ECO:0008006" key="3">
    <source>
        <dbReference type="Google" id="ProtNLM"/>
    </source>
</evidence>
<evidence type="ECO:0000313" key="1">
    <source>
        <dbReference type="EMBL" id="GEO22423.1"/>
    </source>
</evidence>
<dbReference type="Proteomes" id="UP000321301">
    <property type="component" value="Unassembled WGS sequence"/>
</dbReference>
<dbReference type="InterPro" id="IPR052945">
    <property type="entry name" value="Mitotic_Regulator"/>
</dbReference>
<dbReference type="InterPro" id="IPR011990">
    <property type="entry name" value="TPR-like_helical_dom_sf"/>
</dbReference>
<dbReference type="Gene3D" id="2.60.120.430">
    <property type="entry name" value="Galactose-binding lectin"/>
    <property type="match status" value="1"/>
</dbReference>
<dbReference type="AlphaFoldDB" id="A0A512CDZ2"/>
<organism evidence="1 2">
    <name type="scientific">Cyclobacterium qasimii</name>
    <dbReference type="NCBI Taxonomy" id="1350429"/>
    <lineage>
        <taxon>Bacteria</taxon>
        <taxon>Pseudomonadati</taxon>
        <taxon>Bacteroidota</taxon>
        <taxon>Cytophagia</taxon>
        <taxon>Cytophagales</taxon>
        <taxon>Cyclobacteriaceae</taxon>
        <taxon>Cyclobacterium</taxon>
    </lineage>
</organism>
<keyword evidence="2" id="KW-1185">Reference proteome</keyword>
<sequence>MKVSGLSLNSKVHVYLQEKESNGKYYGLIVYNLGKKSETVKALMAYQENGIYKLLETGHLDGITQRGLVAAILKSDINSKTGLEMLNSSQLYQVNKTLQYDTGLLSLEKSNEILPSKYKAFLTKNAHITAEAIKVATPFYEEGNLYQGVWSLVRIGAKVGEGIDKSLVIPKFKVSSLDDFLTLEKNTGLINLPKEESNVSIQVISKSSYYTKPLSTKIKIRFTIEEPRSGEAFELYLGEQEISMAPIFSFQADEAAIYNNNDRLSAIGFEYGMHQQDYEYGKQKLEQFASEGDAMAKAWMGYFTYHGLGNYLPDKSKGKRILNECKRFLETEVLNKNPEAQYLLYSLQKVSALTLTERRAGIILLHRSAYSGFLPAMYEIGLNAFQEENYEVAKLVSEKAIAMGSMKSAMILGKMYLEGKGVVRDSEVGLTWYKKAAATGNATALSVLATVYSDGKNLPPNITEALKYAEEAAEKGSTNSMLFLGDAYLSGKQGVAKDIKKAVEYFNNAAASGSAEGMLSLGMIHQNGNELGLVTDHSSAFYWINQAGIHGSFPAMVALATIYHEGELAEKNAIKSRFWRAEAEALRPKQASNNQYISNDFVNFWKHADFSPTYYYLPYEDRVIDTGPDLMGGLISGFFGSYMESRSQVQQQINRIELIYEKDGEKVYGGTISSLLREGIRIRAGQEVEAIARGRIKLGFMLDNISANGIGGYQTYSISQKLPHGSFIVKLNGSGWKGWGTYGIHRFDKGGTLDLAINDRDYSNNAGYFDLKIVVRD</sequence>
<dbReference type="EMBL" id="BJYV01000015">
    <property type="protein sequence ID" value="GEO22423.1"/>
    <property type="molecule type" value="Genomic_DNA"/>
</dbReference>
<dbReference type="InterPro" id="IPR006597">
    <property type="entry name" value="Sel1-like"/>
</dbReference>
<evidence type="ECO:0000313" key="2">
    <source>
        <dbReference type="Proteomes" id="UP000321301"/>
    </source>
</evidence>
<gene>
    <name evidence="1" type="ORF">CQA01_29570</name>
</gene>